<keyword evidence="2" id="KW-1185">Reference proteome</keyword>
<evidence type="ECO:0000313" key="2">
    <source>
        <dbReference type="Proteomes" id="UP000634136"/>
    </source>
</evidence>
<accession>A0A834XAH2</accession>
<gene>
    <name evidence="1" type="ORF">G2W53_003613</name>
</gene>
<sequence length="86" mass="10402">MEVEKEFWKLERERNKILLTRSRLIEAIQMREVQGESSRFTTYIYPRNHTQFQHRRWQQVNRRDEKGPIDIVVNELGLRMGAEGDG</sequence>
<proteinExistence type="predicted"/>
<evidence type="ECO:0000313" key="1">
    <source>
        <dbReference type="EMBL" id="KAF7841315.1"/>
    </source>
</evidence>
<protein>
    <submittedName>
        <fullName evidence="1">Uncharacterized protein</fullName>
    </submittedName>
</protein>
<name>A0A834XAH2_9FABA</name>
<dbReference type="AlphaFoldDB" id="A0A834XAH2"/>
<reference evidence="1" key="1">
    <citation type="submission" date="2020-09" db="EMBL/GenBank/DDBJ databases">
        <title>Genome-Enabled Discovery of Anthraquinone Biosynthesis in Senna tora.</title>
        <authorList>
            <person name="Kang S.-H."/>
            <person name="Pandey R.P."/>
            <person name="Lee C.-M."/>
            <person name="Sim J.-S."/>
            <person name="Jeong J.-T."/>
            <person name="Choi B.-S."/>
            <person name="Jung M."/>
            <person name="Ginzburg D."/>
            <person name="Zhao K."/>
            <person name="Won S.Y."/>
            <person name="Oh T.-J."/>
            <person name="Yu Y."/>
            <person name="Kim N.-H."/>
            <person name="Lee O.R."/>
            <person name="Lee T.-H."/>
            <person name="Bashyal P."/>
            <person name="Kim T.-S."/>
            <person name="Lee W.-H."/>
            <person name="Kawkins C."/>
            <person name="Kim C.-K."/>
            <person name="Kim J.S."/>
            <person name="Ahn B.O."/>
            <person name="Rhee S.Y."/>
            <person name="Sohng J.K."/>
        </authorList>
    </citation>
    <scope>NUCLEOTIDE SEQUENCE</scope>
    <source>
        <tissue evidence="1">Leaf</tissue>
    </source>
</reference>
<comment type="caution">
    <text evidence="1">The sequence shown here is derived from an EMBL/GenBank/DDBJ whole genome shotgun (WGS) entry which is preliminary data.</text>
</comment>
<organism evidence="1 2">
    <name type="scientific">Senna tora</name>
    <dbReference type="NCBI Taxonomy" id="362788"/>
    <lineage>
        <taxon>Eukaryota</taxon>
        <taxon>Viridiplantae</taxon>
        <taxon>Streptophyta</taxon>
        <taxon>Embryophyta</taxon>
        <taxon>Tracheophyta</taxon>
        <taxon>Spermatophyta</taxon>
        <taxon>Magnoliopsida</taxon>
        <taxon>eudicotyledons</taxon>
        <taxon>Gunneridae</taxon>
        <taxon>Pentapetalae</taxon>
        <taxon>rosids</taxon>
        <taxon>fabids</taxon>
        <taxon>Fabales</taxon>
        <taxon>Fabaceae</taxon>
        <taxon>Caesalpinioideae</taxon>
        <taxon>Cassia clade</taxon>
        <taxon>Senna</taxon>
    </lineage>
</organism>
<dbReference type="Proteomes" id="UP000634136">
    <property type="component" value="Unassembled WGS sequence"/>
</dbReference>
<dbReference type="EMBL" id="JAAIUW010000002">
    <property type="protein sequence ID" value="KAF7841315.1"/>
    <property type="molecule type" value="Genomic_DNA"/>
</dbReference>